<geneLocation type="plasmid" evidence="1 2">
    <name>unnamed1</name>
</geneLocation>
<sequence>MKRLILLILVAIVGTFSLIGCQDEKEVSTTEEYSDMFESTFKDVLNLYIVTSPILTKEGEELDKTIKEINEVIEKLDDESVHFFSEEAREVAGRMTSSAKKAIEYHKLCLKSHYSSELHQSTMDEITKIADLMREYEKLYREFLKSR</sequence>
<evidence type="ECO:0008006" key="3">
    <source>
        <dbReference type="Google" id="ProtNLM"/>
    </source>
</evidence>
<dbReference type="RefSeq" id="WP_277734824.1">
    <property type="nucleotide sequence ID" value="NZ_CP120734.1"/>
</dbReference>
<accession>A0ABY8EHK7</accession>
<keyword evidence="1" id="KW-0614">Plasmid</keyword>
<gene>
    <name evidence="1" type="ORF">P4S50_20035</name>
</gene>
<dbReference type="PROSITE" id="PS51257">
    <property type="entry name" value="PROKAR_LIPOPROTEIN"/>
    <property type="match status" value="1"/>
</dbReference>
<evidence type="ECO:0000313" key="2">
    <source>
        <dbReference type="Proteomes" id="UP001222800"/>
    </source>
</evidence>
<protein>
    <recommendedName>
        <fullName evidence="3">Lipoprotein</fullName>
    </recommendedName>
</protein>
<proteinExistence type="predicted"/>
<reference evidence="1 2" key="1">
    <citation type="submission" date="2023-03" db="EMBL/GenBank/DDBJ databases">
        <title>Complete genome sequence of Tepidibacter sp. SWIR-1, isolated from a deep-sea hydrothermal vent.</title>
        <authorList>
            <person name="Li X."/>
        </authorList>
    </citation>
    <scope>NUCLEOTIDE SEQUENCE [LARGE SCALE GENOMIC DNA]</scope>
    <source>
        <strain evidence="1 2">SWIR-1</strain>
        <plasmid evidence="1 2">unnamed1</plasmid>
    </source>
</reference>
<dbReference type="Proteomes" id="UP001222800">
    <property type="component" value="Plasmid unnamed1"/>
</dbReference>
<keyword evidence="2" id="KW-1185">Reference proteome</keyword>
<dbReference type="EMBL" id="CP120734">
    <property type="protein sequence ID" value="WFD12426.1"/>
    <property type="molecule type" value="Genomic_DNA"/>
</dbReference>
<name>A0ABY8EHK7_9FIRM</name>
<evidence type="ECO:0000313" key="1">
    <source>
        <dbReference type="EMBL" id="WFD12426.1"/>
    </source>
</evidence>
<organism evidence="1 2">
    <name type="scientific">Tepidibacter hydrothermalis</name>
    <dbReference type="NCBI Taxonomy" id="3036126"/>
    <lineage>
        <taxon>Bacteria</taxon>
        <taxon>Bacillati</taxon>
        <taxon>Bacillota</taxon>
        <taxon>Clostridia</taxon>
        <taxon>Peptostreptococcales</taxon>
        <taxon>Peptostreptococcaceae</taxon>
        <taxon>Tepidibacter</taxon>
    </lineage>
</organism>